<dbReference type="Proteomes" id="UP000198414">
    <property type="component" value="Unassembled WGS sequence"/>
</dbReference>
<proteinExistence type="predicted"/>
<dbReference type="InterPro" id="IPR010359">
    <property type="entry name" value="IrrE_HExxH"/>
</dbReference>
<dbReference type="EMBL" id="BCMI01000035">
    <property type="protein sequence ID" value="GAX07071.1"/>
    <property type="molecule type" value="Genomic_DNA"/>
</dbReference>
<sequence length="153" mass="17799">MTPIEKLMSTHPNIKYTFRDDFPPKLGGLTYDNEIMINKNRPASDQYQILLEELAHLETSVGDITKESTPSERQQENYARSLALEKAVTLDGLIYCFNDGLWELSEMAEYFNVSGDFILKALDHYRTKRGLIFKYHGYLFDLRRNVNLTKLEP</sequence>
<feature type="domain" description="IrrE N-terminal-like" evidence="1">
    <location>
        <begin position="31"/>
        <end position="122"/>
    </location>
</feature>
<dbReference type="OrthoDB" id="1707128at2"/>
<dbReference type="AlphaFoldDB" id="A0A1Z5J013"/>
<evidence type="ECO:0000313" key="3">
    <source>
        <dbReference type="Proteomes" id="UP000198414"/>
    </source>
</evidence>
<accession>A0A1Z5J013</accession>
<dbReference type="Pfam" id="PF06114">
    <property type="entry name" value="Peptidase_M78"/>
    <property type="match status" value="1"/>
</dbReference>
<evidence type="ECO:0000313" key="2">
    <source>
        <dbReference type="EMBL" id="GAX07071.1"/>
    </source>
</evidence>
<evidence type="ECO:0000259" key="1">
    <source>
        <dbReference type="Pfam" id="PF06114"/>
    </source>
</evidence>
<comment type="caution">
    <text evidence="2">The sequence shown here is derived from an EMBL/GenBank/DDBJ whole genome shotgun (WGS) entry which is preliminary data.</text>
</comment>
<gene>
    <name evidence="2" type="ORF">IWT25_02419</name>
</gene>
<protein>
    <recommendedName>
        <fullName evidence="1">IrrE N-terminal-like domain-containing protein</fullName>
    </recommendedName>
</protein>
<organism evidence="2 3">
    <name type="scientific">Secundilactobacillus pentosiphilus</name>
    <dbReference type="NCBI Taxonomy" id="1714682"/>
    <lineage>
        <taxon>Bacteria</taxon>
        <taxon>Bacillati</taxon>
        <taxon>Bacillota</taxon>
        <taxon>Bacilli</taxon>
        <taxon>Lactobacillales</taxon>
        <taxon>Lactobacillaceae</taxon>
        <taxon>Secundilactobacillus</taxon>
    </lineage>
</organism>
<dbReference type="RefSeq" id="WP_089121969.1">
    <property type="nucleotide sequence ID" value="NZ_BCMI01000035.1"/>
</dbReference>
<name>A0A1Z5J013_9LACO</name>
<reference evidence="2 3" key="1">
    <citation type="submission" date="2015-11" db="EMBL/GenBank/DDBJ databases">
        <title>Draft genome sequences of new species of the genus Lactobacillus isolated from orchardgrass silage.</title>
        <authorList>
            <person name="Tohno M."/>
            <person name="Tanizawa Y."/>
            <person name="Arita M."/>
        </authorList>
    </citation>
    <scope>NUCLEOTIDE SEQUENCE [LARGE SCALE GENOMIC DNA]</scope>
    <source>
        <strain evidence="2 3">IWT25</strain>
    </source>
</reference>